<dbReference type="Pfam" id="PF00881">
    <property type="entry name" value="Nitroreductase"/>
    <property type="match status" value="1"/>
</dbReference>
<dbReference type="InterPro" id="IPR029479">
    <property type="entry name" value="Nitroreductase"/>
</dbReference>
<accession>A0ABV1IXL3</accession>
<dbReference type="RefSeq" id="WP_022374994.1">
    <property type="nucleotide sequence ID" value="NZ_JAOQJG010000006.1"/>
</dbReference>
<evidence type="ECO:0000313" key="2">
    <source>
        <dbReference type="EMBL" id="MEQ2711955.1"/>
    </source>
</evidence>
<reference evidence="2 3" key="1">
    <citation type="submission" date="2024-04" db="EMBL/GenBank/DDBJ databases">
        <title>Human intestinal bacterial collection.</title>
        <authorList>
            <person name="Pauvert C."/>
            <person name="Hitch T.C.A."/>
            <person name="Clavel T."/>
        </authorList>
    </citation>
    <scope>NUCLEOTIDE SEQUENCE [LARGE SCALE GENOMIC DNA]</scope>
    <source>
        <strain evidence="2 3">CLA-AA-H249</strain>
    </source>
</reference>
<comment type="caution">
    <text evidence="2">The sequence shown here is derived from an EMBL/GenBank/DDBJ whole genome shotgun (WGS) entry which is preliminary data.</text>
</comment>
<evidence type="ECO:0000313" key="3">
    <source>
        <dbReference type="Proteomes" id="UP001482154"/>
    </source>
</evidence>
<proteinExistence type="predicted"/>
<dbReference type="InterPro" id="IPR000415">
    <property type="entry name" value="Nitroreductase-like"/>
</dbReference>
<evidence type="ECO:0000259" key="1">
    <source>
        <dbReference type="Pfam" id="PF00881"/>
    </source>
</evidence>
<sequence>MNSIFHHVSIRKYKNQPVEKEKILRILKAGMQSPSA</sequence>
<dbReference type="Gene3D" id="3.40.109.10">
    <property type="entry name" value="NADH Oxidase"/>
    <property type="match status" value="1"/>
</dbReference>
<keyword evidence="3" id="KW-1185">Reference proteome</keyword>
<dbReference type="EMBL" id="JBBNIN010000025">
    <property type="protein sequence ID" value="MEQ2711955.1"/>
    <property type="molecule type" value="Genomic_DNA"/>
</dbReference>
<feature type="domain" description="Nitroreductase" evidence="1">
    <location>
        <begin position="7"/>
        <end position="36"/>
    </location>
</feature>
<organism evidence="2 3">
    <name type="scientific">Anaerostipes amylophilus</name>
    <dbReference type="NCBI Taxonomy" id="2981779"/>
    <lineage>
        <taxon>Bacteria</taxon>
        <taxon>Bacillati</taxon>
        <taxon>Bacillota</taxon>
        <taxon>Clostridia</taxon>
        <taxon>Lachnospirales</taxon>
        <taxon>Lachnospiraceae</taxon>
        <taxon>Anaerostipes</taxon>
    </lineage>
</organism>
<name>A0ABV1IXL3_9FIRM</name>
<protein>
    <submittedName>
        <fullName evidence="2">Nitroreductase family protein</fullName>
    </submittedName>
</protein>
<dbReference type="SUPFAM" id="SSF55469">
    <property type="entry name" value="FMN-dependent nitroreductase-like"/>
    <property type="match status" value="1"/>
</dbReference>
<dbReference type="Proteomes" id="UP001482154">
    <property type="component" value="Unassembled WGS sequence"/>
</dbReference>
<gene>
    <name evidence="2" type="ORF">AAAU51_12405</name>
</gene>